<dbReference type="EMBL" id="PZJJ01000005">
    <property type="protein sequence ID" value="PTL39716.1"/>
    <property type="molecule type" value="Genomic_DNA"/>
</dbReference>
<evidence type="ECO:0000256" key="2">
    <source>
        <dbReference type="ARBA" id="ARBA00022618"/>
    </source>
</evidence>
<dbReference type="InterPro" id="IPR007060">
    <property type="entry name" value="FtsL/DivIC"/>
</dbReference>
<dbReference type="OrthoDB" id="2989137at2"/>
<sequence length="121" mass="13588">MSVLLEHRQESSEPKRQTSQTPGRQKSSRRITRGEKLIYSLAAPVILAFSFIIVSNYATLYSLNHEMQTTETAITEQESMNDALALQVTELSDPDRILTIAQSELGMTMNDGQVHVVHQLD</sequence>
<keyword evidence="4 7" id="KW-1133">Transmembrane helix</keyword>
<dbReference type="GO" id="GO:0032153">
    <property type="term" value="C:cell division site"/>
    <property type="evidence" value="ECO:0007669"/>
    <property type="project" value="UniProtKB-UniRule"/>
</dbReference>
<feature type="region of interest" description="Disordered" evidence="9">
    <location>
        <begin position="1"/>
        <end position="30"/>
    </location>
</feature>
<dbReference type="GO" id="GO:0005886">
    <property type="term" value="C:plasma membrane"/>
    <property type="evidence" value="ECO:0007669"/>
    <property type="project" value="UniProtKB-SubCell"/>
</dbReference>
<dbReference type="HAMAP" id="MF_00910">
    <property type="entry name" value="FtsL"/>
    <property type="match status" value="1"/>
</dbReference>
<keyword evidence="5 7" id="KW-0472">Membrane</keyword>
<keyword evidence="1 7" id="KW-1003">Cell membrane</keyword>
<dbReference type="NCBIfam" id="TIGR02209">
    <property type="entry name" value="ftsL_broad"/>
    <property type="match status" value="1"/>
</dbReference>
<evidence type="ECO:0000313" key="10">
    <source>
        <dbReference type="EMBL" id="PTL39716.1"/>
    </source>
</evidence>
<feature type="transmembrane region" description="Helical" evidence="7">
    <location>
        <begin position="37"/>
        <end position="58"/>
    </location>
</feature>
<evidence type="ECO:0000256" key="9">
    <source>
        <dbReference type="SAM" id="MobiDB-lite"/>
    </source>
</evidence>
<accession>A0A2T4U8J5</accession>
<name>A0A2T4U8J5_9BACI</name>
<keyword evidence="11" id="KW-1185">Reference proteome</keyword>
<proteinExistence type="inferred from homology"/>
<dbReference type="Proteomes" id="UP000240509">
    <property type="component" value="Unassembled WGS sequence"/>
</dbReference>
<gene>
    <name evidence="7 10" type="primary">ftsL</name>
    <name evidence="10" type="ORF">C6Y45_05200</name>
</gene>
<evidence type="ECO:0000256" key="1">
    <source>
        <dbReference type="ARBA" id="ARBA00022475"/>
    </source>
</evidence>
<evidence type="ECO:0000256" key="5">
    <source>
        <dbReference type="ARBA" id="ARBA00023136"/>
    </source>
</evidence>
<evidence type="ECO:0000313" key="11">
    <source>
        <dbReference type="Proteomes" id="UP000240509"/>
    </source>
</evidence>
<evidence type="ECO:0000256" key="3">
    <source>
        <dbReference type="ARBA" id="ARBA00022692"/>
    </source>
</evidence>
<keyword evidence="3 7" id="KW-0812">Transmembrane</keyword>
<comment type="caution">
    <text evidence="10">The sequence shown here is derived from an EMBL/GenBank/DDBJ whole genome shotgun (WGS) entry which is preliminary data.</text>
</comment>
<reference evidence="10 11" key="1">
    <citation type="submission" date="2018-03" db="EMBL/GenBank/DDBJ databases">
        <title>Alkalicoccus saliphilus sp. nov., isolated from a mineral pool.</title>
        <authorList>
            <person name="Zhao B."/>
        </authorList>
    </citation>
    <scope>NUCLEOTIDE SEQUENCE [LARGE SCALE GENOMIC DNA]</scope>
    <source>
        <strain evidence="10 11">6AG</strain>
    </source>
</reference>
<evidence type="ECO:0000256" key="6">
    <source>
        <dbReference type="ARBA" id="ARBA00023306"/>
    </source>
</evidence>
<keyword evidence="6 7" id="KW-0131">Cell cycle</keyword>
<protein>
    <recommendedName>
        <fullName evidence="7 8">Cell division protein FtsL</fullName>
    </recommendedName>
</protein>
<evidence type="ECO:0000256" key="7">
    <source>
        <dbReference type="HAMAP-Rule" id="MF_00910"/>
    </source>
</evidence>
<dbReference type="Pfam" id="PF04977">
    <property type="entry name" value="DivIC"/>
    <property type="match status" value="1"/>
</dbReference>
<comment type="subcellular location">
    <subcellularLocation>
        <location evidence="7">Cell membrane</location>
        <topology evidence="7">Single-pass type II membrane protein</topology>
    </subcellularLocation>
    <text evidence="7">Localizes to the division septum where it forms a ring structure.</text>
</comment>
<comment type="similarity">
    <text evidence="7">Belongs to the FtsL family.</text>
</comment>
<dbReference type="AlphaFoldDB" id="A0A2T4U8J5"/>
<evidence type="ECO:0000256" key="4">
    <source>
        <dbReference type="ARBA" id="ARBA00022989"/>
    </source>
</evidence>
<feature type="compositionally biased region" description="Basic and acidic residues" evidence="9">
    <location>
        <begin position="1"/>
        <end position="16"/>
    </location>
</feature>
<organism evidence="10 11">
    <name type="scientific">Alkalicoccus saliphilus</name>
    <dbReference type="NCBI Taxonomy" id="200989"/>
    <lineage>
        <taxon>Bacteria</taxon>
        <taxon>Bacillati</taxon>
        <taxon>Bacillota</taxon>
        <taxon>Bacilli</taxon>
        <taxon>Bacillales</taxon>
        <taxon>Bacillaceae</taxon>
        <taxon>Alkalicoccus</taxon>
    </lineage>
</organism>
<dbReference type="RefSeq" id="WP_107583972.1">
    <property type="nucleotide sequence ID" value="NZ_PZJJ01000005.1"/>
</dbReference>
<dbReference type="GO" id="GO:0043093">
    <property type="term" value="P:FtsZ-dependent cytokinesis"/>
    <property type="evidence" value="ECO:0007669"/>
    <property type="project" value="UniProtKB-UniRule"/>
</dbReference>
<comment type="function">
    <text evidence="7">Essential cell division protein.</text>
</comment>
<evidence type="ECO:0000256" key="8">
    <source>
        <dbReference type="NCBIfam" id="TIGR02209"/>
    </source>
</evidence>
<dbReference type="InterPro" id="IPR011922">
    <property type="entry name" value="Cell_div_FtsL"/>
</dbReference>
<keyword evidence="2 7" id="KW-0132">Cell division</keyword>